<keyword evidence="5 6" id="KW-0472">Membrane</keyword>
<feature type="transmembrane region" description="Helical" evidence="6">
    <location>
        <begin position="72"/>
        <end position="92"/>
    </location>
</feature>
<dbReference type="InterPro" id="IPR050638">
    <property type="entry name" value="AA-Vitamin_Transporters"/>
</dbReference>
<feature type="transmembrane region" description="Helical" evidence="6">
    <location>
        <begin position="211"/>
        <end position="230"/>
    </location>
</feature>
<dbReference type="Pfam" id="PF00892">
    <property type="entry name" value="EamA"/>
    <property type="match status" value="2"/>
</dbReference>
<dbReference type="InterPro" id="IPR037185">
    <property type="entry name" value="EmrE-like"/>
</dbReference>
<evidence type="ECO:0000256" key="4">
    <source>
        <dbReference type="ARBA" id="ARBA00022989"/>
    </source>
</evidence>
<feature type="transmembrane region" description="Helical" evidence="6">
    <location>
        <begin position="123"/>
        <end position="139"/>
    </location>
</feature>
<gene>
    <name evidence="8" type="ORF">A3A93_02660</name>
</gene>
<feature type="domain" description="EamA" evidence="7">
    <location>
        <begin position="149"/>
        <end position="283"/>
    </location>
</feature>
<evidence type="ECO:0000256" key="1">
    <source>
        <dbReference type="ARBA" id="ARBA00004651"/>
    </source>
</evidence>
<keyword evidence="4 6" id="KW-1133">Transmembrane helix</keyword>
<feature type="transmembrane region" description="Helical" evidence="6">
    <location>
        <begin position="179"/>
        <end position="199"/>
    </location>
</feature>
<comment type="caution">
    <text evidence="8">The sequence shown here is derived from an EMBL/GenBank/DDBJ whole genome shotgun (WGS) entry which is preliminary data.</text>
</comment>
<name>A0A1F7IUG1_9BACT</name>
<feature type="domain" description="EamA" evidence="7">
    <location>
        <begin position="3"/>
        <end position="138"/>
    </location>
</feature>
<dbReference type="PANTHER" id="PTHR32322:SF18">
    <property type="entry name" value="S-ADENOSYLMETHIONINE_S-ADENOSYLHOMOCYSTEINE TRANSPORTER"/>
    <property type="match status" value="1"/>
</dbReference>
<protein>
    <recommendedName>
        <fullName evidence="7">EamA domain-containing protein</fullName>
    </recommendedName>
</protein>
<evidence type="ECO:0000256" key="6">
    <source>
        <dbReference type="SAM" id="Phobius"/>
    </source>
</evidence>
<reference evidence="8 9" key="1">
    <citation type="journal article" date="2016" name="Nat. Commun.">
        <title>Thousands of microbial genomes shed light on interconnected biogeochemical processes in an aquifer system.</title>
        <authorList>
            <person name="Anantharaman K."/>
            <person name="Brown C.T."/>
            <person name="Hug L.A."/>
            <person name="Sharon I."/>
            <person name="Castelle C.J."/>
            <person name="Probst A.J."/>
            <person name="Thomas B.C."/>
            <person name="Singh A."/>
            <person name="Wilkins M.J."/>
            <person name="Karaoz U."/>
            <person name="Brodie E.L."/>
            <person name="Williams K.H."/>
            <person name="Hubbard S.S."/>
            <person name="Banfield J.F."/>
        </authorList>
    </citation>
    <scope>NUCLEOTIDE SEQUENCE [LARGE SCALE GENOMIC DNA]</scope>
</reference>
<dbReference type="SUPFAM" id="SSF103481">
    <property type="entry name" value="Multidrug resistance efflux transporter EmrE"/>
    <property type="match status" value="2"/>
</dbReference>
<feature type="transmembrane region" description="Helical" evidence="6">
    <location>
        <begin position="32"/>
        <end position="51"/>
    </location>
</feature>
<evidence type="ECO:0000313" key="8">
    <source>
        <dbReference type="EMBL" id="OGK47000.1"/>
    </source>
</evidence>
<sequence>MKKGIYLALTTAVISGFSIFASKIFVAKLDPIVFTTLKNLFVAVILTFVILNRRHLQSISKLNRQDILRLTLIGIIGGGIPFALFFTGLTMTSAATGAIIHKTLFIWVAILAYFFLKEKLKSVQIIGYILIMASAIFIAKITKFTLGDGELMILGATILWAIENVIAKRTLKNVSSELVAWARMTVGSIVVFSVVIFQGKSIVITGLSQEQIISVLIGGILLTAYVLTWYKALSYAPASLVAVILTLSTLITSSLSAMFITHNFPVTDFASNALLIVGITLIIYLSIQDKIAKKVTSYKL</sequence>
<dbReference type="PANTHER" id="PTHR32322">
    <property type="entry name" value="INNER MEMBRANE TRANSPORTER"/>
    <property type="match status" value="1"/>
</dbReference>
<proteinExistence type="predicted"/>
<dbReference type="EMBL" id="MGAL01000036">
    <property type="protein sequence ID" value="OGK47000.1"/>
    <property type="molecule type" value="Genomic_DNA"/>
</dbReference>
<evidence type="ECO:0000256" key="5">
    <source>
        <dbReference type="ARBA" id="ARBA00023136"/>
    </source>
</evidence>
<dbReference type="InterPro" id="IPR000620">
    <property type="entry name" value="EamA_dom"/>
</dbReference>
<evidence type="ECO:0000256" key="3">
    <source>
        <dbReference type="ARBA" id="ARBA00022692"/>
    </source>
</evidence>
<dbReference type="STRING" id="1802061.A3A93_02660"/>
<accession>A0A1F7IUG1</accession>
<feature type="transmembrane region" description="Helical" evidence="6">
    <location>
        <begin position="151"/>
        <end position="167"/>
    </location>
</feature>
<organism evidence="8 9">
    <name type="scientific">Candidatus Roizmanbacteria bacterium RIFCSPLOWO2_01_FULL_38_12</name>
    <dbReference type="NCBI Taxonomy" id="1802061"/>
    <lineage>
        <taxon>Bacteria</taxon>
        <taxon>Candidatus Roizmaniibacteriota</taxon>
    </lineage>
</organism>
<evidence type="ECO:0000313" key="9">
    <source>
        <dbReference type="Proteomes" id="UP000177141"/>
    </source>
</evidence>
<evidence type="ECO:0000259" key="7">
    <source>
        <dbReference type="Pfam" id="PF00892"/>
    </source>
</evidence>
<comment type="subcellular location">
    <subcellularLocation>
        <location evidence="1">Cell membrane</location>
        <topology evidence="1">Multi-pass membrane protein</topology>
    </subcellularLocation>
</comment>
<dbReference type="Proteomes" id="UP000177141">
    <property type="component" value="Unassembled WGS sequence"/>
</dbReference>
<evidence type="ECO:0000256" key="2">
    <source>
        <dbReference type="ARBA" id="ARBA00022475"/>
    </source>
</evidence>
<keyword evidence="3 6" id="KW-0812">Transmembrane</keyword>
<dbReference type="AlphaFoldDB" id="A0A1F7IUG1"/>
<feature type="transmembrane region" description="Helical" evidence="6">
    <location>
        <begin position="269"/>
        <end position="287"/>
    </location>
</feature>
<keyword evidence="2" id="KW-1003">Cell membrane</keyword>
<feature type="transmembrane region" description="Helical" evidence="6">
    <location>
        <begin position="237"/>
        <end position="257"/>
    </location>
</feature>
<feature type="transmembrane region" description="Helical" evidence="6">
    <location>
        <begin position="98"/>
        <end position="116"/>
    </location>
</feature>
<feature type="transmembrane region" description="Helical" evidence="6">
    <location>
        <begin position="5"/>
        <end position="26"/>
    </location>
</feature>
<dbReference type="GO" id="GO:0005886">
    <property type="term" value="C:plasma membrane"/>
    <property type="evidence" value="ECO:0007669"/>
    <property type="project" value="UniProtKB-SubCell"/>
</dbReference>